<evidence type="ECO:0000313" key="5">
    <source>
        <dbReference type="Proteomes" id="UP001529510"/>
    </source>
</evidence>
<dbReference type="GO" id="GO:0007399">
    <property type="term" value="P:nervous system development"/>
    <property type="evidence" value="ECO:0007669"/>
    <property type="project" value="UniProtKB-ARBA"/>
</dbReference>
<dbReference type="EMBL" id="JAMKFB020000011">
    <property type="protein sequence ID" value="KAL0180665.1"/>
    <property type="molecule type" value="Genomic_DNA"/>
</dbReference>
<dbReference type="PROSITE" id="PS50194">
    <property type="entry name" value="FILAMIN_REPEAT"/>
    <property type="match status" value="2"/>
</dbReference>
<protein>
    <submittedName>
        <fullName evidence="4">Uncharacterized protein</fullName>
    </submittedName>
</protein>
<organism evidence="4 5">
    <name type="scientific">Cirrhinus mrigala</name>
    <name type="common">Mrigala</name>
    <dbReference type="NCBI Taxonomy" id="683832"/>
    <lineage>
        <taxon>Eukaryota</taxon>
        <taxon>Metazoa</taxon>
        <taxon>Chordata</taxon>
        <taxon>Craniata</taxon>
        <taxon>Vertebrata</taxon>
        <taxon>Euteleostomi</taxon>
        <taxon>Actinopterygii</taxon>
        <taxon>Neopterygii</taxon>
        <taxon>Teleostei</taxon>
        <taxon>Ostariophysi</taxon>
        <taxon>Cypriniformes</taxon>
        <taxon>Cyprinidae</taxon>
        <taxon>Labeoninae</taxon>
        <taxon>Labeonini</taxon>
        <taxon>Cirrhinus</taxon>
    </lineage>
</organism>
<evidence type="ECO:0000313" key="4">
    <source>
        <dbReference type="EMBL" id="KAL0180665.1"/>
    </source>
</evidence>
<gene>
    <name evidence="4" type="ORF">M9458_023071</name>
</gene>
<dbReference type="AlphaFoldDB" id="A0ABD0Q3K5"/>
<dbReference type="Proteomes" id="UP001529510">
    <property type="component" value="Unassembled WGS sequence"/>
</dbReference>
<dbReference type="PANTHER" id="PTHR38537:SF7">
    <property type="entry name" value="FILAMIN-B"/>
    <property type="match status" value="1"/>
</dbReference>
<name>A0ABD0Q3K5_CIRMR</name>
<dbReference type="Gene3D" id="2.60.40.10">
    <property type="entry name" value="Immunoglobulins"/>
    <property type="match status" value="2"/>
</dbReference>
<dbReference type="InterPro" id="IPR013783">
    <property type="entry name" value="Ig-like_fold"/>
</dbReference>
<keyword evidence="2" id="KW-0677">Repeat</keyword>
<dbReference type="PANTHER" id="PTHR38537">
    <property type="entry name" value="JITTERBUG, ISOFORM N"/>
    <property type="match status" value="1"/>
</dbReference>
<evidence type="ECO:0000256" key="3">
    <source>
        <dbReference type="PROSITE-ProRule" id="PRU00087"/>
    </source>
</evidence>
<dbReference type="FunFam" id="2.60.40.10:FF:000001">
    <property type="entry name" value="Filamin-C isoform b"/>
    <property type="match status" value="1"/>
</dbReference>
<feature type="repeat" description="Filamin" evidence="3">
    <location>
        <begin position="21"/>
        <end position="119"/>
    </location>
</feature>
<dbReference type="SUPFAM" id="SSF81296">
    <property type="entry name" value="E set domains"/>
    <property type="match status" value="1"/>
</dbReference>
<dbReference type="Pfam" id="PF00630">
    <property type="entry name" value="Filamin"/>
    <property type="match status" value="1"/>
</dbReference>
<comment type="caution">
    <text evidence="4">The sequence shown here is derived from an EMBL/GenBank/DDBJ whole genome shotgun (WGS) entry which is preliminary data.</text>
</comment>
<dbReference type="SMART" id="SM00557">
    <property type="entry name" value="IG_FLMN"/>
    <property type="match status" value="1"/>
</dbReference>
<evidence type="ECO:0000256" key="2">
    <source>
        <dbReference type="ARBA" id="ARBA00022737"/>
    </source>
</evidence>
<keyword evidence="5" id="KW-1185">Reference proteome</keyword>
<reference evidence="4 5" key="1">
    <citation type="submission" date="2024-05" db="EMBL/GenBank/DDBJ databases">
        <title>Genome sequencing and assembly of Indian major carp, Cirrhinus mrigala (Hamilton, 1822).</title>
        <authorList>
            <person name="Mohindra V."/>
            <person name="Chowdhury L.M."/>
            <person name="Lal K."/>
            <person name="Jena J.K."/>
        </authorList>
    </citation>
    <scope>NUCLEOTIDE SEQUENCE [LARGE SCALE GENOMIC DNA]</scope>
    <source>
        <strain evidence="4">CM1030</strain>
        <tissue evidence="4">Blood</tissue>
    </source>
</reference>
<sequence>VTVLFAGQQIPKSPFEVNVDKALGDATKVTAKGPGLEPLGNVANKPTYFDIYTAGAGVGDVTAVIKDPLGNKNTVEAIMEDKGESVFRCTYKPIQAGPHTINITFGGVAIPKSPFTVNIGPGTLPSILFLS</sequence>
<evidence type="ECO:0000256" key="1">
    <source>
        <dbReference type="ARBA" id="ARBA00009238"/>
    </source>
</evidence>
<dbReference type="InterPro" id="IPR001298">
    <property type="entry name" value="Filamin/ABP280_rpt"/>
</dbReference>
<accession>A0ABD0Q3K5</accession>
<dbReference type="InterPro" id="IPR017868">
    <property type="entry name" value="Filamin/ABP280_repeat-like"/>
</dbReference>
<dbReference type="InterPro" id="IPR044801">
    <property type="entry name" value="Filamin"/>
</dbReference>
<dbReference type="InterPro" id="IPR014756">
    <property type="entry name" value="Ig_E-set"/>
</dbReference>
<feature type="repeat" description="Filamin" evidence="3">
    <location>
        <begin position="1"/>
        <end position="19"/>
    </location>
</feature>
<proteinExistence type="inferred from homology"/>
<feature type="non-terminal residue" evidence="4">
    <location>
        <position position="1"/>
    </location>
</feature>
<comment type="similarity">
    <text evidence="1">Belongs to the filamin family.</text>
</comment>